<dbReference type="OrthoDB" id="6431331at2759"/>
<comment type="caution">
    <text evidence="2">The sequence shown here is derived from an EMBL/GenBank/DDBJ whole genome shotgun (WGS) entry which is preliminary data.</text>
</comment>
<keyword evidence="1" id="KW-0812">Transmembrane</keyword>
<dbReference type="GeneID" id="63741182"/>
<feature type="transmembrane region" description="Helical" evidence="1">
    <location>
        <begin position="391"/>
        <end position="410"/>
    </location>
</feature>
<keyword evidence="1" id="KW-1133">Transmembrane helix</keyword>
<reference evidence="2 3" key="1">
    <citation type="journal article" date="2014" name="Proc. Natl. Acad. Sci. U.S.A.">
        <title>Trajectory and genomic determinants of fungal-pathogen speciation and host adaptation.</title>
        <authorList>
            <person name="Hu X."/>
            <person name="Xiao G."/>
            <person name="Zheng P."/>
            <person name="Shang Y."/>
            <person name="Su Y."/>
            <person name="Zhang X."/>
            <person name="Liu X."/>
            <person name="Zhan S."/>
            <person name="St Leger R.J."/>
            <person name="Wang C."/>
        </authorList>
    </citation>
    <scope>NUCLEOTIDE SEQUENCE [LARGE SCALE GENOMIC DNA]</scope>
    <source>
        <strain evidence="2 3">ARSEF 1941</strain>
    </source>
</reference>
<evidence type="ECO:0000256" key="1">
    <source>
        <dbReference type="SAM" id="Phobius"/>
    </source>
</evidence>
<dbReference type="PANTHER" id="PTHR37471:SF1">
    <property type="entry name" value="AB HYDROLASE-1 DOMAIN-CONTAINING PROTEIN"/>
    <property type="match status" value="1"/>
</dbReference>
<evidence type="ECO:0008006" key="4">
    <source>
        <dbReference type="Google" id="ProtNLM"/>
    </source>
</evidence>
<accession>A0A0B2WR46</accession>
<feature type="transmembrane region" description="Helical" evidence="1">
    <location>
        <begin position="260"/>
        <end position="278"/>
    </location>
</feature>
<gene>
    <name evidence="2" type="ORF">MAM_06727</name>
</gene>
<evidence type="ECO:0000313" key="3">
    <source>
        <dbReference type="Proteomes" id="UP000030816"/>
    </source>
</evidence>
<evidence type="ECO:0000313" key="2">
    <source>
        <dbReference type="EMBL" id="KHN95450.1"/>
    </source>
</evidence>
<keyword evidence="3" id="KW-1185">Reference proteome</keyword>
<dbReference type="HOGENOM" id="CLU_027502_2_0_1"/>
<feature type="transmembrane region" description="Helical" evidence="1">
    <location>
        <begin position="12"/>
        <end position="35"/>
    </location>
</feature>
<dbReference type="InterPro" id="IPR029058">
    <property type="entry name" value="AB_hydrolase_fold"/>
</dbReference>
<dbReference type="STRING" id="1081103.A0A0B2WR46"/>
<dbReference type="SUPFAM" id="SSF53474">
    <property type="entry name" value="alpha/beta-Hydrolases"/>
    <property type="match status" value="1"/>
</dbReference>
<dbReference type="RefSeq" id="XP_040676516.1">
    <property type="nucleotide sequence ID" value="XM_040825525.1"/>
</dbReference>
<dbReference type="AlphaFoldDB" id="A0A0B2WR46"/>
<sequence length="520" mass="60391">MIGTSLSELILVRISIILFRYLPVSYVACLLYRILKRDFPWTDLTTAVVALLLAAESLFFFMIYTPHRRRLQEAANHPAPLSHIERRRLFDSCMACTPHLAEYLRWWFLGADLEDICRDNLRDFFLWAFFDTEVKNHNPATIDRDIWNEVNEYVTLTEARLGHPLREGRGPAKSLRLTLDGISTAYRCLLWYFIVFLVDQATHFVLVWHGFRYYARSFDVAQRTFPPRPQELFAKRRSTAPELGYWFLPHATHSRNRQSVIFWHGIGIGLWTYVWFIMQLRTSWAPDHSTSILVPEMLPISFRLTDPPPRKDELLNMTMQILDHHQGWERFTLVCHSYGSVPTTHMLRSPSLRRRIQSVVLIDPVTILLHLPNIAYNFTRRTPKRANEWQLWYFASTDLGVALCLGRHFFWRENITWMEDLVLDSTQQTAQDHCKGAQRVAVCLSGRDLIVDTAAVTRYLSSSPQIMGVPEGSEATKGSSSSGGCAVDGVRVVVFPHLDHAQVFDRRREREKVVELIRTT</sequence>
<dbReference type="Proteomes" id="UP000030816">
    <property type="component" value="Unassembled WGS sequence"/>
</dbReference>
<organism evidence="2 3">
    <name type="scientific">Metarhizium album (strain ARSEF 1941)</name>
    <dbReference type="NCBI Taxonomy" id="1081103"/>
    <lineage>
        <taxon>Eukaryota</taxon>
        <taxon>Fungi</taxon>
        <taxon>Dikarya</taxon>
        <taxon>Ascomycota</taxon>
        <taxon>Pezizomycotina</taxon>
        <taxon>Sordariomycetes</taxon>
        <taxon>Hypocreomycetidae</taxon>
        <taxon>Hypocreales</taxon>
        <taxon>Clavicipitaceae</taxon>
        <taxon>Metarhizium</taxon>
    </lineage>
</organism>
<name>A0A0B2WR46_METAS</name>
<proteinExistence type="predicted"/>
<protein>
    <recommendedName>
        <fullName evidence="4">Alpha beta hydrolase fold family</fullName>
    </recommendedName>
</protein>
<dbReference type="PANTHER" id="PTHR37471">
    <property type="entry name" value="UNNAMED PRODUCT"/>
    <property type="match status" value="1"/>
</dbReference>
<feature type="transmembrane region" description="Helical" evidence="1">
    <location>
        <begin position="189"/>
        <end position="211"/>
    </location>
</feature>
<dbReference type="Gene3D" id="3.40.50.1820">
    <property type="entry name" value="alpha/beta hydrolase"/>
    <property type="match status" value="1"/>
</dbReference>
<feature type="transmembrane region" description="Helical" evidence="1">
    <location>
        <begin position="47"/>
        <end position="64"/>
    </location>
</feature>
<keyword evidence="1" id="KW-0472">Membrane</keyword>
<dbReference type="EMBL" id="AZHE01000023">
    <property type="protein sequence ID" value="KHN95450.1"/>
    <property type="molecule type" value="Genomic_DNA"/>
</dbReference>